<protein>
    <recommendedName>
        <fullName evidence="3">Outer membrane protein beta-barrel domain-containing protein</fullName>
    </recommendedName>
</protein>
<sequence>MKKNIIIAMVLSGMITPVYAQNFFGEQLIATTAQQTDNSRSDLDGDTLMKLGAGWNFTENLALTLTYMESEGDESNRDAASSNTFTVKPQDIVLAARYTGKINQKISWFTSAGIDFWRLKITESNSADGWSNSPSATDSGMGFAAGLGANYQFTSIFSLIAETGYIHRPDTFEKSVNKFDLNTPYFGIGARLGF</sequence>
<accession>A0A2V1H1W4</accession>
<gene>
    <name evidence="4" type="ORF">DC094_07190</name>
</gene>
<evidence type="ECO:0000259" key="3">
    <source>
        <dbReference type="Pfam" id="PF13505"/>
    </source>
</evidence>
<dbReference type="Gene3D" id="2.40.160.20">
    <property type="match status" value="1"/>
</dbReference>
<comment type="caution">
    <text evidence="4">The sequence shown here is derived from an EMBL/GenBank/DDBJ whole genome shotgun (WGS) entry which is preliminary data.</text>
</comment>
<name>A0A2V1H1W4_9GAMM</name>
<evidence type="ECO:0000256" key="1">
    <source>
        <dbReference type="ARBA" id="ARBA00022729"/>
    </source>
</evidence>
<dbReference type="Proteomes" id="UP000244906">
    <property type="component" value="Unassembled WGS sequence"/>
</dbReference>
<feature type="signal peptide" evidence="2">
    <location>
        <begin position="1"/>
        <end position="20"/>
    </location>
</feature>
<dbReference type="OrthoDB" id="6363382at2"/>
<keyword evidence="1 2" id="KW-0732">Signal</keyword>
<evidence type="ECO:0000313" key="5">
    <source>
        <dbReference type="Proteomes" id="UP000244906"/>
    </source>
</evidence>
<dbReference type="AlphaFoldDB" id="A0A2V1H1W4"/>
<reference evidence="4 5" key="1">
    <citation type="submission" date="2018-04" db="EMBL/GenBank/DDBJ databases">
        <title>Thalassorhabdus spongiae gen. nov., sp. nov., isolated from a marine sponge in South-West Iceland.</title>
        <authorList>
            <person name="Knobloch S."/>
            <person name="Daussin A."/>
            <person name="Johannsson R."/>
            <person name="Marteinsson V.T."/>
        </authorList>
    </citation>
    <scope>NUCLEOTIDE SEQUENCE [LARGE SCALE GENOMIC DNA]</scope>
    <source>
        <strain evidence="4 5">Hp12</strain>
    </source>
</reference>
<feature type="chain" id="PRO_5016102524" description="Outer membrane protein beta-barrel domain-containing protein" evidence="2">
    <location>
        <begin position="21"/>
        <end position="194"/>
    </location>
</feature>
<dbReference type="RefSeq" id="WP_116686443.1">
    <property type="nucleotide sequence ID" value="NZ_CAWNYD010000002.1"/>
</dbReference>
<evidence type="ECO:0000313" key="4">
    <source>
        <dbReference type="EMBL" id="PVZ70371.1"/>
    </source>
</evidence>
<dbReference type="InterPro" id="IPR027385">
    <property type="entry name" value="Beta-barrel_OMP"/>
</dbReference>
<organism evidence="4 5">
    <name type="scientific">Pelagibaculum spongiae</name>
    <dbReference type="NCBI Taxonomy" id="2080658"/>
    <lineage>
        <taxon>Bacteria</taxon>
        <taxon>Pseudomonadati</taxon>
        <taxon>Pseudomonadota</taxon>
        <taxon>Gammaproteobacteria</taxon>
        <taxon>Oceanospirillales</taxon>
        <taxon>Pelagibaculum</taxon>
    </lineage>
</organism>
<dbReference type="EMBL" id="QDDL01000002">
    <property type="protein sequence ID" value="PVZ70371.1"/>
    <property type="molecule type" value="Genomic_DNA"/>
</dbReference>
<proteinExistence type="predicted"/>
<keyword evidence="5" id="KW-1185">Reference proteome</keyword>
<dbReference type="InterPro" id="IPR011250">
    <property type="entry name" value="OMP/PagP_B-barrel"/>
</dbReference>
<feature type="domain" description="Outer membrane protein beta-barrel" evidence="3">
    <location>
        <begin position="7"/>
        <end position="183"/>
    </location>
</feature>
<evidence type="ECO:0000256" key="2">
    <source>
        <dbReference type="SAM" id="SignalP"/>
    </source>
</evidence>
<dbReference type="SUPFAM" id="SSF56925">
    <property type="entry name" value="OMPA-like"/>
    <property type="match status" value="1"/>
</dbReference>
<dbReference type="Pfam" id="PF13505">
    <property type="entry name" value="OMP_b-brl"/>
    <property type="match status" value="1"/>
</dbReference>